<dbReference type="InterPro" id="IPR017439">
    <property type="entry name" value="Amidohydrolase"/>
</dbReference>
<gene>
    <name evidence="2" type="ORF">JOF43_000899</name>
</gene>
<dbReference type="Proteomes" id="UP001519290">
    <property type="component" value="Unassembled WGS sequence"/>
</dbReference>
<dbReference type="Gene3D" id="3.30.70.360">
    <property type="match status" value="1"/>
</dbReference>
<proteinExistence type="predicted"/>
<dbReference type="Pfam" id="PF07687">
    <property type="entry name" value="M20_dimer"/>
    <property type="match status" value="1"/>
</dbReference>
<dbReference type="EC" id="3.5.1.32" evidence="2"/>
<dbReference type="Pfam" id="PF01546">
    <property type="entry name" value="Peptidase_M20"/>
    <property type="match status" value="1"/>
</dbReference>
<feature type="domain" description="Peptidase M20 dimerisation" evidence="1">
    <location>
        <begin position="196"/>
        <end position="293"/>
    </location>
</feature>
<dbReference type="InterPro" id="IPR002933">
    <property type="entry name" value="Peptidase_M20"/>
</dbReference>
<keyword evidence="3" id="KW-1185">Reference proteome</keyword>
<dbReference type="NCBIfam" id="TIGR01891">
    <property type="entry name" value="amidohydrolases"/>
    <property type="match status" value="1"/>
</dbReference>
<keyword evidence="2" id="KW-0378">Hydrolase</keyword>
<evidence type="ECO:0000259" key="1">
    <source>
        <dbReference type="Pfam" id="PF07687"/>
    </source>
</evidence>
<organism evidence="2 3">
    <name type="scientific">Brachybacterium sacelli</name>
    <dbReference type="NCBI Taxonomy" id="173364"/>
    <lineage>
        <taxon>Bacteria</taxon>
        <taxon>Bacillati</taxon>
        <taxon>Actinomycetota</taxon>
        <taxon>Actinomycetes</taxon>
        <taxon>Micrococcales</taxon>
        <taxon>Dermabacteraceae</taxon>
        <taxon>Brachybacterium</taxon>
    </lineage>
</organism>
<dbReference type="SUPFAM" id="SSF55031">
    <property type="entry name" value="Bacterial exopeptidase dimerisation domain"/>
    <property type="match status" value="1"/>
</dbReference>
<sequence>MTVLSASMSAALQEQTAWQESLLKDFHRHPELSMREERTRGVIAGQLAGYGYEVHELGGGVVGVLANGEGRTVLFRADIDGLPVREDSGLDYASTATQADGEDVEQPTMHACGHDFHLTAGLGAAKLLADHRQDWSGTYLALFQPGEEKAAGARSMVEAGLVDAVPAPDVCLGQHVLTDPVAGKVAVASGPVMSTAASARIVVHGAGSHGSMPHLGVDPVVLAAAIVTRLQTLVARELSPADFGVVTVGSLQAGSSANIIPGSATMLVNFRAYDEDILGRLIAGAERVVRAECETARSPREPEIAVYDRYPLTANDESAAEVVREGFLAQFGPERVEVMAPVTASEDFSIVPDAFAAPYCYWGVGGYAEGREAYPNHSPLWSPDLQPTLRVGTEAATAAVLAHLSTDRMG</sequence>
<dbReference type="GO" id="GO:0047980">
    <property type="term" value="F:hippurate hydrolase activity"/>
    <property type="evidence" value="ECO:0007669"/>
    <property type="project" value="UniProtKB-EC"/>
</dbReference>
<dbReference type="RefSeq" id="WP_209899683.1">
    <property type="nucleotide sequence ID" value="NZ_BAAAJW010000004.1"/>
</dbReference>
<dbReference type="PANTHER" id="PTHR11014">
    <property type="entry name" value="PEPTIDASE M20 FAMILY MEMBER"/>
    <property type="match status" value="1"/>
</dbReference>
<reference evidence="2 3" key="1">
    <citation type="submission" date="2021-03" db="EMBL/GenBank/DDBJ databases">
        <title>Sequencing the genomes of 1000 actinobacteria strains.</title>
        <authorList>
            <person name="Klenk H.-P."/>
        </authorList>
    </citation>
    <scope>NUCLEOTIDE SEQUENCE [LARGE SCALE GENOMIC DNA]</scope>
    <source>
        <strain evidence="2 3">DSM 14566</strain>
    </source>
</reference>
<comment type="caution">
    <text evidence="2">The sequence shown here is derived from an EMBL/GenBank/DDBJ whole genome shotgun (WGS) entry which is preliminary data.</text>
</comment>
<dbReference type="Gene3D" id="3.40.630.10">
    <property type="entry name" value="Zn peptidases"/>
    <property type="match status" value="1"/>
</dbReference>
<evidence type="ECO:0000313" key="3">
    <source>
        <dbReference type="Proteomes" id="UP001519290"/>
    </source>
</evidence>
<dbReference type="SUPFAM" id="SSF53187">
    <property type="entry name" value="Zn-dependent exopeptidases"/>
    <property type="match status" value="1"/>
</dbReference>
<dbReference type="InterPro" id="IPR011650">
    <property type="entry name" value="Peptidase_M20_dimer"/>
</dbReference>
<dbReference type="EMBL" id="JAGIOD010000001">
    <property type="protein sequence ID" value="MBP2380942.1"/>
    <property type="molecule type" value="Genomic_DNA"/>
</dbReference>
<dbReference type="InterPro" id="IPR036264">
    <property type="entry name" value="Bact_exopeptidase_dim_dom"/>
</dbReference>
<protein>
    <submittedName>
        <fullName evidence="2">Hippurate hydrolase</fullName>
        <ecNumber evidence="2">3.5.1.32</ecNumber>
    </submittedName>
</protein>
<dbReference type="PANTHER" id="PTHR11014:SF63">
    <property type="entry name" value="METALLOPEPTIDASE, PUTATIVE (AFU_ORTHOLOGUE AFUA_6G09600)-RELATED"/>
    <property type="match status" value="1"/>
</dbReference>
<name>A0ABS4WXL4_9MICO</name>
<accession>A0ABS4WXL4</accession>
<dbReference type="PIRSF" id="PIRSF005962">
    <property type="entry name" value="Pept_M20D_amidohydro"/>
    <property type="match status" value="1"/>
</dbReference>
<evidence type="ECO:0000313" key="2">
    <source>
        <dbReference type="EMBL" id="MBP2380942.1"/>
    </source>
</evidence>